<dbReference type="PANTHER" id="PTHR42849:SF1">
    <property type="entry name" value="N-ACETYLNEURAMINATE LYASE"/>
    <property type="match status" value="1"/>
</dbReference>
<comment type="caution">
    <text evidence="14">The sequence shown here is derived from an EMBL/GenBank/DDBJ whole genome shotgun (WGS) entry which is preliminary data.</text>
</comment>
<evidence type="ECO:0000256" key="11">
    <source>
        <dbReference type="PIRNR" id="PIRNR001365"/>
    </source>
</evidence>
<evidence type="ECO:0000313" key="14">
    <source>
        <dbReference type="EMBL" id="MBC5723364.1"/>
    </source>
</evidence>
<dbReference type="RefSeq" id="WP_186853187.1">
    <property type="nucleotide sequence ID" value="NZ_JACOPO010000008.1"/>
</dbReference>
<dbReference type="Proteomes" id="UP000628736">
    <property type="component" value="Unassembled WGS sequence"/>
</dbReference>
<keyword evidence="8 10" id="KW-0704">Schiff base</keyword>
<dbReference type="SUPFAM" id="SSF51569">
    <property type="entry name" value="Aldolase"/>
    <property type="match status" value="1"/>
</dbReference>
<feature type="binding site" evidence="10 13">
    <location>
        <position position="46"/>
    </location>
    <ligand>
        <name>pyruvate</name>
        <dbReference type="ChEBI" id="CHEBI:15361"/>
    </ligand>
</feature>
<evidence type="ECO:0000256" key="4">
    <source>
        <dbReference type="ARBA" id="ARBA00022605"/>
    </source>
</evidence>
<feature type="active site" description="Proton donor/acceptor" evidence="10 12">
    <location>
        <position position="134"/>
    </location>
</feature>
<comment type="caution">
    <text evidence="10">Was originally thought to be a dihydrodipicolinate synthase (DHDPS), catalyzing the condensation of (S)-aspartate-beta-semialdehyde [(S)-ASA] and pyruvate to dihydrodipicolinate (DHDP). However, it was shown in E.coli that the product of the enzymatic reaction is not dihydrodipicolinate but in fact (4S)-4-hydroxy-2,3,4,5-tetrahydro-(2S)-dipicolinic acid (HTPA), and that the consecutive dehydration reaction leading to DHDP is not spontaneous but catalyzed by DapB.</text>
</comment>
<dbReference type="EC" id="4.3.3.7" evidence="3 10"/>
<dbReference type="EMBL" id="JACOPO010000008">
    <property type="protein sequence ID" value="MBC5723364.1"/>
    <property type="molecule type" value="Genomic_DNA"/>
</dbReference>
<feature type="active site" description="Schiff-base intermediate with substrate" evidence="10 12">
    <location>
        <position position="163"/>
    </location>
</feature>
<comment type="catalytic activity">
    <reaction evidence="9 10">
        <text>L-aspartate 4-semialdehyde + pyruvate = (2S,4S)-4-hydroxy-2,3,4,5-tetrahydrodipicolinate + H2O + H(+)</text>
        <dbReference type="Rhea" id="RHEA:34171"/>
        <dbReference type="ChEBI" id="CHEBI:15361"/>
        <dbReference type="ChEBI" id="CHEBI:15377"/>
        <dbReference type="ChEBI" id="CHEBI:15378"/>
        <dbReference type="ChEBI" id="CHEBI:67139"/>
        <dbReference type="ChEBI" id="CHEBI:537519"/>
        <dbReference type="EC" id="4.3.3.7"/>
    </reaction>
</comment>
<dbReference type="GO" id="GO:0005829">
    <property type="term" value="C:cytosol"/>
    <property type="evidence" value="ECO:0007669"/>
    <property type="project" value="TreeGrafter"/>
</dbReference>
<keyword evidence="5 10" id="KW-0220">Diaminopimelate biosynthesis</keyword>
<evidence type="ECO:0000256" key="1">
    <source>
        <dbReference type="ARBA" id="ARBA00003294"/>
    </source>
</evidence>
<dbReference type="NCBIfam" id="TIGR00674">
    <property type="entry name" value="dapA"/>
    <property type="match status" value="1"/>
</dbReference>
<evidence type="ECO:0000256" key="3">
    <source>
        <dbReference type="ARBA" id="ARBA00012086"/>
    </source>
</evidence>
<gene>
    <name evidence="10 14" type="primary">dapA</name>
    <name evidence="14" type="ORF">H8S11_11145</name>
</gene>
<feature type="site" description="Part of a proton relay during catalysis" evidence="10">
    <location>
        <position position="108"/>
    </location>
</feature>
<dbReference type="SMART" id="SM01130">
    <property type="entry name" value="DHDPS"/>
    <property type="match status" value="1"/>
</dbReference>
<evidence type="ECO:0000313" key="15">
    <source>
        <dbReference type="Proteomes" id="UP000628736"/>
    </source>
</evidence>
<comment type="function">
    <text evidence="1 10">Catalyzes the condensation of (S)-aspartate-beta-semialdehyde [(S)-ASA] and pyruvate to 4-hydroxy-tetrahydrodipicolinate (HTPA).</text>
</comment>
<evidence type="ECO:0000256" key="10">
    <source>
        <dbReference type="HAMAP-Rule" id="MF_00418"/>
    </source>
</evidence>
<keyword evidence="4 10" id="KW-0028">Amino-acid biosynthesis</keyword>
<dbReference type="GO" id="GO:0019877">
    <property type="term" value="P:diaminopimelate biosynthetic process"/>
    <property type="evidence" value="ECO:0007669"/>
    <property type="project" value="UniProtKB-UniRule"/>
</dbReference>
<evidence type="ECO:0000256" key="13">
    <source>
        <dbReference type="PIRSR" id="PIRSR001365-2"/>
    </source>
</evidence>
<feature type="binding site" evidence="10 13">
    <location>
        <position position="205"/>
    </location>
    <ligand>
        <name>pyruvate</name>
        <dbReference type="ChEBI" id="CHEBI:15361"/>
    </ligand>
</feature>
<dbReference type="InterPro" id="IPR020625">
    <property type="entry name" value="Schiff_base-form_aldolases_AS"/>
</dbReference>
<accession>A0A8J6J322</accession>
<dbReference type="InterPro" id="IPR013785">
    <property type="entry name" value="Aldolase_TIM"/>
</dbReference>
<dbReference type="PRINTS" id="PR00146">
    <property type="entry name" value="DHPICSNTHASE"/>
</dbReference>
<dbReference type="UniPathway" id="UPA00034">
    <property type="reaction ID" value="UER00017"/>
</dbReference>
<evidence type="ECO:0000256" key="5">
    <source>
        <dbReference type="ARBA" id="ARBA00022915"/>
    </source>
</evidence>
<keyword evidence="15" id="KW-1185">Reference proteome</keyword>
<dbReference type="InterPro" id="IPR005263">
    <property type="entry name" value="DapA"/>
</dbReference>
<dbReference type="CDD" id="cd00950">
    <property type="entry name" value="DHDPS"/>
    <property type="match status" value="1"/>
</dbReference>
<evidence type="ECO:0000256" key="9">
    <source>
        <dbReference type="ARBA" id="ARBA00047836"/>
    </source>
</evidence>
<dbReference type="HAMAP" id="MF_00418">
    <property type="entry name" value="DapA"/>
    <property type="match status" value="1"/>
</dbReference>
<comment type="similarity">
    <text evidence="10 11">Belongs to the DapA family.</text>
</comment>
<dbReference type="GO" id="GO:0019262">
    <property type="term" value="P:N-acetylneuraminate catabolic process"/>
    <property type="evidence" value="ECO:0007669"/>
    <property type="project" value="TreeGrafter"/>
</dbReference>
<evidence type="ECO:0000256" key="12">
    <source>
        <dbReference type="PIRSR" id="PIRSR001365-1"/>
    </source>
</evidence>
<dbReference type="GO" id="GO:0009089">
    <property type="term" value="P:lysine biosynthetic process via diaminopimelate"/>
    <property type="evidence" value="ECO:0007669"/>
    <property type="project" value="UniProtKB-UniRule"/>
</dbReference>
<dbReference type="AlphaFoldDB" id="A0A8J6J322"/>
<dbReference type="Pfam" id="PF00701">
    <property type="entry name" value="DHDPS"/>
    <property type="match status" value="1"/>
</dbReference>
<dbReference type="PROSITE" id="PS00666">
    <property type="entry name" value="DHDPS_2"/>
    <property type="match status" value="1"/>
</dbReference>
<evidence type="ECO:0000256" key="7">
    <source>
        <dbReference type="ARBA" id="ARBA00023239"/>
    </source>
</evidence>
<comment type="caution">
    <text evidence="10">Lacks conserved residue(s) required for the propagation of feature annotation.</text>
</comment>
<dbReference type="GO" id="GO:0008747">
    <property type="term" value="F:N-acetylneuraminate lyase activity"/>
    <property type="evidence" value="ECO:0007669"/>
    <property type="project" value="TreeGrafter"/>
</dbReference>
<proteinExistence type="inferred from homology"/>
<keyword evidence="6 10" id="KW-0457">Lysine biosynthesis</keyword>
<evidence type="ECO:0000256" key="6">
    <source>
        <dbReference type="ARBA" id="ARBA00023154"/>
    </source>
</evidence>
<evidence type="ECO:0000256" key="8">
    <source>
        <dbReference type="ARBA" id="ARBA00023270"/>
    </source>
</evidence>
<dbReference type="PIRSF" id="PIRSF001365">
    <property type="entry name" value="DHDPS"/>
    <property type="match status" value="1"/>
</dbReference>
<protein>
    <recommendedName>
        <fullName evidence="3 10">4-hydroxy-tetrahydrodipicolinate synthase</fullName>
        <shortName evidence="10">HTPA synthase</shortName>
        <ecNumber evidence="3 10">4.3.3.7</ecNumber>
    </recommendedName>
</protein>
<comment type="pathway">
    <text evidence="2 10">Amino-acid biosynthesis; L-lysine biosynthesis via DAP pathway; (S)-tetrahydrodipicolinate from L-aspartate: step 3/4.</text>
</comment>
<name>A0A8J6J322_9FIRM</name>
<evidence type="ECO:0000256" key="2">
    <source>
        <dbReference type="ARBA" id="ARBA00005120"/>
    </source>
</evidence>
<comment type="subcellular location">
    <subcellularLocation>
        <location evidence="10">Cytoplasm</location>
    </subcellularLocation>
</comment>
<sequence length="294" mass="32006">MKFQGILTALVTPMDEQFQVDEAKLRQLVNIQLDSGIHGLVMLGGTGEYAALSAEERQRAVRIAKEEAAGRVPVVAGVLEPGFGECLKACKAFDSMGVDALLVLTPFYLSPSQPGIIDYFQRIDQAVNTPIILYNIPYRTSVNMTPDTVETIVNTTKNVVGIKECSPDLGQNIDLLRRLGSRISVLSGEEFLAASVMTYGACGGIIATANVLPKVWLELYEKSVAGQYKEATDIVKQYIPLFKALFREANPGPIKYAMRKLGLPAGLASTPIPAEPSQETRDLIDRLLTEFGLL</sequence>
<keyword evidence="10" id="KW-0963">Cytoplasm</keyword>
<organism evidence="14 15">
    <name type="scientific">Flintibacter hominis</name>
    <dbReference type="NCBI Taxonomy" id="2763048"/>
    <lineage>
        <taxon>Bacteria</taxon>
        <taxon>Bacillati</taxon>
        <taxon>Bacillota</taxon>
        <taxon>Clostridia</taxon>
        <taxon>Eubacteriales</taxon>
        <taxon>Flintibacter</taxon>
    </lineage>
</organism>
<dbReference type="InterPro" id="IPR002220">
    <property type="entry name" value="DapA-like"/>
</dbReference>
<dbReference type="Gene3D" id="3.20.20.70">
    <property type="entry name" value="Aldolase class I"/>
    <property type="match status" value="1"/>
</dbReference>
<dbReference type="PANTHER" id="PTHR42849">
    <property type="entry name" value="N-ACETYLNEURAMINATE LYASE"/>
    <property type="match status" value="1"/>
</dbReference>
<reference evidence="14" key="1">
    <citation type="submission" date="2020-08" db="EMBL/GenBank/DDBJ databases">
        <title>Genome public.</title>
        <authorList>
            <person name="Liu C."/>
            <person name="Sun Q."/>
        </authorList>
    </citation>
    <scope>NUCLEOTIDE SEQUENCE</scope>
    <source>
        <strain evidence="14">NSJ-23</strain>
    </source>
</reference>
<comment type="subunit">
    <text evidence="10">Homotetramer; dimer of dimers.</text>
</comment>
<dbReference type="GO" id="GO:0008840">
    <property type="term" value="F:4-hydroxy-tetrahydrodipicolinate synthase activity"/>
    <property type="evidence" value="ECO:0007669"/>
    <property type="project" value="UniProtKB-UniRule"/>
</dbReference>
<keyword evidence="7 10" id="KW-0456">Lyase</keyword>